<dbReference type="Proteomes" id="UP000242381">
    <property type="component" value="Unassembled WGS sequence"/>
</dbReference>
<name>A0A1X0S958_RHIZD</name>
<accession>A0A1X0S958</accession>
<evidence type="ECO:0000313" key="1">
    <source>
        <dbReference type="EMBL" id="ORE20826.1"/>
    </source>
</evidence>
<organism evidence="1 2">
    <name type="scientific">Rhizopus microsporus</name>
    <dbReference type="NCBI Taxonomy" id="58291"/>
    <lineage>
        <taxon>Eukaryota</taxon>
        <taxon>Fungi</taxon>
        <taxon>Fungi incertae sedis</taxon>
        <taxon>Mucoromycota</taxon>
        <taxon>Mucoromycotina</taxon>
        <taxon>Mucoromycetes</taxon>
        <taxon>Mucorales</taxon>
        <taxon>Mucorineae</taxon>
        <taxon>Rhizopodaceae</taxon>
        <taxon>Rhizopus</taxon>
    </lineage>
</organism>
<reference evidence="1 2" key="1">
    <citation type="journal article" date="2016" name="Proc. Natl. Acad. Sci. U.S.A.">
        <title>Lipid metabolic changes in an early divergent fungus govern the establishment of a mutualistic symbiosis with endobacteria.</title>
        <authorList>
            <person name="Lastovetsky O.A."/>
            <person name="Gaspar M.L."/>
            <person name="Mondo S.J."/>
            <person name="LaButti K.M."/>
            <person name="Sandor L."/>
            <person name="Grigoriev I.V."/>
            <person name="Henry S.A."/>
            <person name="Pawlowska T.E."/>
        </authorList>
    </citation>
    <scope>NUCLEOTIDE SEQUENCE [LARGE SCALE GENOMIC DNA]</scope>
    <source>
        <strain evidence="1 2">ATCC 11559</strain>
    </source>
</reference>
<sequence>MNIAYDNYSTPHFTTSYFQSTTDPTLTDFVETHEQIIVAYYVKGENLAFVWPTIYGKAQAFYYRNILKCKPPKVNTKNVDFGKAPENRPMPQALPWGAAYVVTIRLYTTKVSA</sequence>
<evidence type="ECO:0000313" key="2">
    <source>
        <dbReference type="Proteomes" id="UP000242381"/>
    </source>
</evidence>
<dbReference type="AlphaFoldDB" id="A0A1X0S958"/>
<dbReference type="EMBL" id="KV921288">
    <property type="protein sequence ID" value="ORE20826.1"/>
    <property type="molecule type" value="Genomic_DNA"/>
</dbReference>
<proteinExistence type="predicted"/>
<protein>
    <submittedName>
        <fullName evidence="1">Uncharacterized protein</fullName>
    </submittedName>
</protein>
<gene>
    <name evidence="1" type="ORF">BCV71DRAFT_261733</name>
</gene>